<dbReference type="PANTHER" id="PTHR42939">
    <property type="entry name" value="ABC TRANSPORTER ATP-BINDING PROTEIN ALBC-RELATED"/>
    <property type="match status" value="1"/>
</dbReference>
<organism evidence="1 2">
    <name type="scientific">Massilimicrobiota timonensis</name>
    <dbReference type="NCBI Taxonomy" id="1776392"/>
    <lineage>
        <taxon>Bacteria</taxon>
        <taxon>Bacillati</taxon>
        <taxon>Bacillota</taxon>
        <taxon>Erysipelotrichia</taxon>
        <taxon>Erysipelotrichales</taxon>
        <taxon>Erysipelotrichaceae</taxon>
        <taxon>Massilimicrobiota</taxon>
    </lineage>
</organism>
<dbReference type="PANTHER" id="PTHR42939:SF1">
    <property type="entry name" value="ABC TRANSPORTER ATP-BINDING PROTEIN ALBC-RELATED"/>
    <property type="match status" value="1"/>
</dbReference>
<dbReference type="Pfam" id="PF00005">
    <property type="entry name" value="ABC_tran"/>
    <property type="match status" value="1"/>
</dbReference>
<dbReference type="InterPro" id="IPR003439">
    <property type="entry name" value="ABC_transporter-like_ATP-bd"/>
</dbReference>
<protein>
    <submittedName>
        <fullName evidence="1">ABC transporter</fullName>
    </submittedName>
</protein>
<dbReference type="PROSITE" id="PS50893">
    <property type="entry name" value="ABC_TRANSPORTER_2"/>
    <property type="match status" value="1"/>
</dbReference>
<dbReference type="CDD" id="cd03230">
    <property type="entry name" value="ABC_DR_subfamily_A"/>
    <property type="match status" value="1"/>
</dbReference>
<dbReference type="InterPro" id="IPR027417">
    <property type="entry name" value="P-loop_NTPase"/>
</dbReference>
<dbReference type="GO" id="GO:0016887">
    <property type="term" value="F:ATP hydrolysis activity"/>
    <property type="evidence" value="ECO:0007669"/>
    <property type="project" value="InterPro"/>
</dbReference>
<dbReference type="Gene3D" id="3.40.50.300">
    <property type="entry name" value="P-loop containing nucleotide triphosphate hydrolases"/>
    <property type="match status" value="1"/>
</dbReference>
<dbReference type="SUPFAM" id="SSF52540">
    <property type="entry name" value="P-loop containing nucleoside triphosphate hydrolases"/>
    <property type="match status" value="1"/>
</dbReference>
<sequence length="232" mass="26461">MSELIKIQDLNKKYGKKQVLKDVNLTLHGGQIVGLLGPNGSGKTTLIKVLNGLLKEYDGDVQIDQQAIGIHSKKIISYLPDEPYFENWMTTSDALNLFVDMYDDFDLNKALSLMERMDIEKKVKIKELSKGMKEKFQLILVMSRKAKIYILDEPLGGIDPAARELILDTILNNYAEDALVLLSTHLIADIEKIFDEVIFIKNGEIILHENSEDLRMKRQASINDIFKEEFKC</sequence>
<evidence type="ECO:0000313" key="1">
    <source>
        <dbReference type="EMBL" id="OUQ32872.1"/>
    </source>
</evidence>
<name>A0A1Y4SV92_9FIRM</name>
<proteinExistence type="predicted"/>
<evidence type="ECO:0000313" key="2">
    <source>
        <dbReference type="Proteomes" id="UP000195305"/>
    </source>
</evidence>
<dbReference type="Proteomes" id="UP000195305">
    <property type="component" value="Unassembled WGS sequence"/>
</dbReference>
<dbReference type="InterPro" id="IPR051782">
    <property type="entry name" value="ABC_Transporter_VariousFunc"/>
</dbReference>
<keyword evidence="2" id="KW-1185">Reference proteome</keyword>
<dbReference type="AlphaFoldDB" id="A0A1Y4SV92"/>
<gene>
    <name evidence="1" type="ORF">B5E75_11995</name>
</gene>
<dbReference type="SMART" id="SM00382">
    <property type="entry name" value="AAA"/>
    <property type="match status" value="1"/>
</dbReference>
<dbReference type="GO" id="GO:0005524">
    <property type="term" value="F:ATP binding"/>
    <property type="evidence" value="ECO:0007669"/>
    <property type="project" value="UniProtKB-KW"/>
</dbReference>
<comment type="caution">
    <text evidence="1">The sequence shown here is derived from an EMBL/GenBank/DDBJ whole genome shotgun (WGS) entry which is preliminary data.</text>
</comment>
<dbReference type="InterPro" id="IPR003593">
    <property type="entry name" value="AAA+_ATPase"/>
</dbReference>
<dbReference type="EMBL" id="NFLJ01000040">
    <property type="protein sequence ID" value="OUQ32872.1"/>
    <property type="molecule type" value="Genomic_DNA"/>
</dbReference>
<reference evidence="1 2" key="1">
    <citation type="journal article" date="2018" name="BMC Genomics">
        <title>Whole genome sequencing and function prediction of 133 gut anaerobes isolated from chicken caecum in pure cultures.</title>
        <authorList>
            <person name="Medvecky M."/>
            <person name="Cejkova D."/>
            <person name="Polansky O."/>
            <person name="Karasova D."/>
            <person name="Kubasova T."/>
            <person name="Cizek A."/>
            <person name="Rychlik I."/>
        </authorList>
    </citation>
    <scope>NUCLEOTIDE SEQUENCE [LARGE SCALE GENOMIC DNA]</scope>
    <source>
        <strain evidence="1 2">An13</strain>
    </source>
</reference>
<dbReference type="RefSeq" id="WP_087296916.1">
    <property type="nucleotide sequence ID" value="NZ_AP031415.1"/>
</dbReference>
<accession>A0A1Y4SV92</accession>
<dbReference type="OrthoDB" id="9804819at2"/>